<dbReference type="GeneID" id="8232892"/>
<dbReference type="GO" id="GO:0000407">
    <property type="term" value="C:phagophore assembly site"/>
    <property type="evidence" value="ECO:0007669"/>
    <property type="project" value="TreeGrafter"/>
</dbReference>
<gene>
    <name evidence="5" type="primary">8232892</name>
    <name evidence="4" type="ORF">Phum_PHUM051930</name>
</gene>
<reference evidence="4" key="1">
    <citation type="submission" date="2007-04" db="EMBL/GenBank/DDBJ databases">
        <title>Annotation of Pediculus humanus corporis strain USDA.</title>
        <authorList>
            <person name="Kirkness E."/>
            <person name="Hannick L."/>
            <person name="Hass B."/>
            <person name="Bruggner R."/>
            <person name="Lawson D."/>
            <person name="Bidwell S."/>
            <person name="Joardar V."/>
            <person name="Caler E."/>
            <person name="Walenz B."/>
            <person name="Inman J."/>
            <person name="Schobel S."/>
            <person name="Galinsky K."/>
            <person name="Amedeo P."/>
            <person name="Strausberg R."/>
        </authorList>
    </citation>
    <scope>NUCLEOTIDE SEQUENCE</scope>
    <source>
        <strain evidence="4">USDA</strain>
    </source>
</reference>
<keyword evidence="6" id="KW-1185">Reference proteome</keyword>
<keyword evidence="3" id="KW-0072">Autophagy</keyword>
<dbReference type="EMBL" id="AAZO01000613">
    <property type="status" value="NOT_ANNOTATED_CDS"/>
    <property type="molecule type" value="Genomic_DNA"/>
</dbReference>
<evidence type="ECO:0000256" key="1">
    <source>
        <dbReference type="ARBA" id="ARBA00007130"/>
    </source>
</evidence>
<dbReference type="InParanoid" id="E0VB60"/>
<dbReference type="FunCoup" id="E0VB60">
    <property type="interactions" value="147"/>
</dbReference>
<dbReference type="PANTHER" id="PTHR13292:SF0">
    <property type="entry name" value="AUTOPHAGY-RELATED PROTEIN 101"/>
    <property type="match status" value="1"/>
</dbReference>
<dbReference type="Proteomes" id="UP000009046">
    <property type="component" value="Unassembled WGS sequence"/>
</dbReference>
<dbReference type="EMBL" id="DS235022">
    <property type="protein sequence ID" value="EEB10616.1"/>
    <property type="molecule type" value="Genomic_DNA"/>
</dbReference>
<dbReference type="PANTHER" id="PTHR13292">
    <property type="entry name" value="AUTOPHAGY-RELATED PROTEIN 101"/>
    <property type="match status" value="1"/>
</dbReference>
<dbReference type="OMA" id="TMNCRSE"/>
<protein>
    <recommendedName>
        <fullName evidence="2">Autophagy-related protein 101</fullName>
    </recommendedName>
</protein>
<evidence type="ECO:0000256" key="3">
    <source>
        <dbReference type="ARBA" id="ARBA00023006"/>
    </source>
</evidence>
<dbReference type="Pfam" id="PF07855">
    <property type="entry name" value="ATG101"/>
    <property type="match status" value="1"/>
</dbReference>
<dbReference type="GO" id="GO:0000045">
    <property type="term" value="P:autophagosome assembly"/>
    <property type="evidence" value="ECO:0007669"/>
    <property type="project" value="TreeGrafter"/>
</dbReference>
<dbReference type="KEGG" id="phu:Phum_PHUM051930"/>
<reference evidence="4" key="2">
    <citation type="submission" date="2007-04" db="EMBL/GenBank/DDBJ databases">
        <title>The genome of the human body louse.</title>
        <authorList>
            <consortium name="The Human Body Louse Genome Consortium"/>
            <person name="Kirkness E."/>
            <person name="Walenz B."/>
            <person name="Hass B."/>
            <person name="Bruggner R."/>
            <person name="Strausberg R."/>
        </authorList>
    </citation>
    <scope>NUCLEOTIDE SEQUENCE</scope>
    <source>
        <strain evidence="4">USDA</strain>
    </source>
</reference>
<dbReference type="EnsemblMetazoa" id="PHUM051930-RA">
    <property type="protein sequence ID" value="PHUM051930-PA"/>
    <property type="gene ID" value="PHUM051930"/>
</dbReference>
<dbReference type="AlphaFoldDB" id="E0VB60"/>
<dbReference type="GO" id="GO:0019901">
    <property type="term" value="F:protein kinase binding"/>
    <property type="evidence" value="ECO:0007669"/>
    <property type="project" value="TreeGrafter"/>
</dbReference>
<name>E0VB60_PEDHC</name>
<evidence type="ECO:0000313" key="6">
    <source>
        <dbReference type="Proteomes" id="UP000009046"/>
    </source>
</evidence>
<evidence type="ECO:0000256" key="2">
    <source>
        <dbReference type="ARBA" id="ARBA00018874"/>
    </source>
</evidence>
<proteinExistence type="inferred from homology"/>
<organism>
    <name type="scientific">Pediculus humanus subsp. corporis</name>
    <name type="common">Body louse</name>
    <dbReference type="NCBI Taxonomy" id="121224"/>
    <lineage>
        <taxon>Eukaryota</taxon>
        <taxon>Metazoa</taxon>
        <taxon>Ecdysozoa</taxon>
        <taxon>Arthropoda</taxon>
        <taxon>Hexapoda</taxon>
        <taxon>Insecta</taxon>
        <taxon>Pterygota</taxon>
        <taxon>Neoptera</taxon>
        <taxon>Paraneoptera</taxon>
        <taxon>Psocodea</taxon>
        <taxon>Troctomorpha</taxon>
        <taxon>Phthiraptera</taxon>
        <taxon>Anoplura</taxon>
        <taxon>Pediculidae</taxon>
        <taxon>Pediculus</taxon>
    </lineage>
</organism>
<dbReference type="HOGENOM" id="CLU_110397_0_0_1"/>
<dbReference type="InterPro" id="IPR012445">
    <property type="entry name" value="ATG101"/>
</dbReference>
<reference evidence="5" key="3">
    <citation type="submission" date="2021-02" db="UniProtKB">
        <authorList>
            <consortium name="EnsemblMetazoa"/>
        </authorList>
    </citation>
    <scope>IDENTIFICATION</scope>
    <source>
        <strain evidence="5">USDA</strain>
    </source>
</reference>
<dbReference type="VEuPathDB" id="VectorBase:PHUM051930"/>
<comment type="similarity">
    <text evidence="1">Belongs to the ATG101 family.</text>
</comment>
<sequence>MNARTQTFELTVEGRQVDEAVASIFHTVLFHRSLGKFCYKEHDSYSVGTVGYEDVDCDFIDFTYVSYVHTICILMTLKKEISGFSEALRENDGPGSGQISLEFFQKKKNVFWTTECIPWEVWNVRLELIKLKSEHERQLCREKLGDLLTDKILYIAEVMNKHEYVPKMPNQSELDLIFDTTYPDVQPYLFKLSFATSGPTNSSMGTTVKKIIRETLSL</sequence>
<dbReference type="RefSeq" id="XP_002423354.1">
    <property type="nucleotide sequence ID" value="XM_002423309.1"/>
</dbReference>
<dbReference type="eggNOG" id="KOG4493">
    <property type="taxonomic scope" value="Eukaryota"/>
</dbReference>
<evidence type="ECO:0000313" key="5">
    <source>
        <dbReference type="EnsemblMetazoa" id="PHUM051930-PA"/>
    </source>
</evidence>
<dbReference type="CTD" id="8232892"/>
<dbReference type="GO" id="GO:1990316">
    <property type="term" value="C:Atg1/ULK1 kinase complex"/>
    <property type="evidence" value="ECO:0007669"/>
    <property type="project" value="TreeGrafter"/>
</dbReference>
<dbReference type="STRING" id="121224.E0VB60"/>
<dbReference type="OrthoDB" id="10259639at2759"/>
<accession>E0VB60</accession>
<evidence type="ECO:0000313" key="4">
    <source>
        <dbReference type="EMBL" id="EEB10616.1"/>
    </source>
</evidence>